<proteinExistence type="predicted"/>
<reference evidence="4" key="1">
    <citation type="submission" date="2016-03" db="EMBL/GenBank/DDBJ databases">
        <authorList>
            <person name="Ma C."/>
            <person name="Zhou S."/>
            <person name="Yang G."/>
        </authorList>
    </citation>
    <scope>NUCLEOTIDE SEQUENCE [LARGE SCALE GENOMIC DNA]</scope>
    <source>
        <strain evidence="4">SgZ-1</strain>
    </source>
</reference>
<dbReference type="RefSeq" id="WP_048705160.1">
    <property type="nucleotide sequence ID" value="NZ_CP014646.1"/>
</dbReference>
<evidence type="ECO:0000313" key="4">
    <source>
        <dbReference type="Proteomes" id="UP000036902"/>
    </source>
</evidence>
<dbReference type="Proteomes" id="UP000036902">
    <property type="component" value="Chromosome"/>
</dbReference>
<dbReference type="STRING" id="1134435.AC731_008525"/>
<dbReference type="InterPro" id="IPR016032">
    <property type="entry name" value="Sig_transdc_resp-reg_C-effctor"/>
</dbReference>
<gene>
    <name evidence="3" type="ORF">AC731_008525</name>
</gene>
<dbReference type="SMART" id="SM00091">
    <property type="entry name" value="PAS"/>
    <property type="match status" value="1"/>
</dbReference>
<dbReference type="SUPFAM" id="SSF46894">
    <property type="entry name" value="C-terminal effector domain of the bipartite response regulators"/>
    <property type="match status" value="1"/>
</dbReference>
<dbReference type="Gene3D" id="1.10.10.10">
    <property type="entry name" value="Winged helix-like DNA-binding domain superfamily/Winged helix DNA-binding domain"/>
    <property type="match status" value="1"/>
</dbReference>
<evidence type="ECO:0000313" key="3">
    <source>
        <dbReference type="EMBL" id="AMO36990.1"/>
    </source>
</evidence>
<dbReference type="InterPro" id="IPR000792">
    <property type="entry name" value="Tscrpt_reg_LuxR_C"/>
</dbReference>
<dbReference type="InterPro" id="IPR036388">
    <property type="entry name" value="WH-like_DNA-bd_sf"/>
</dbReference>
<sequence length="408" mass="44284">MTSNAADPASRGPSGLRVPLRALEPGDRNTLFRCSGLDFDEYDSLVAMAYGGTQDDVPWVQLLETLSTRLGANYVTLILRSQGASQPLQVVFAGEARPAIVQPYEAELAAVDPFVNLPRDRMVMLDELIDEAAWQAGVYYRSFHEPLNLRYHMGADIGMESEPSCRLRVSRPPWAERFGERERAICNLLLPHLHAAVQLRASLDIAEVERHCYVGMLDRLSVGVVLLDRNGRILRLNQAASEILGRRDGLSVVGGSLSAALNGESRALRRLIEQAVVAGVRHEPGVVDGMSVSRPSGGAQLGVAVRAVPPTEWSEPSSRPAAMVIIRDPDARLLASDEQLKRLYGLTNAEAGLAIELMSGRTVDEAAQNLGVSRNTARCQVRAIFAKTGVTRQAELLRVLLSGVAPLA</sequence>
<dbReference type="KEGG" id="thu:AC731_008525"/>
<dbReference type="EMBL" id="CP014646">
    <property type="protein sequence ID" value="AMO36990.1"/>
    <property type="molecule type" value="Genomic_DNA"/>
</dbReference>
<dbReference type="GO" id="GO:0003677">
    <property type="term" value="F:DNA binding"/>
    <property type="evidence" value="ECO:0007669"/>
    <property type="project" value="InterPro"/>
</dbReference>
<dbReference type="SUPFAM" id="SSF55785">
    <property type="entry name" value="PYP-like sensor domain (PAS domain)"/>
    <property type="match status" value="1"/>
</dbReference>
<dbReference type="PROSITE" id="PS50112">
    <property type="entry name" value="PAS"/>
    <property type="match status" value="1"/>
</dbReference>
<feature type="domain" description="PAS" evidence="2">
    <location>
        <begin position="209"/>
        <end position="245"/>
    </location>
</feature>
<dbReference type="InterPro" id="IPR013767">
    <property type="entry name" value="PAS_fold"/>
</dbReference>
<dbReference type="SMART" id="SM00421">
    <property type="entry name" value="HTH_LUXR"/>
    <property type="match status" value="1"/>
</dbReference>
<organism evidence="3 4">
    <name type="scientific">Thauera humireducens</name>
    <dbReference type="NCBI Taxonomy" id="1134435"/>
    <lineage>
        <taxon>Bacteria</taxon>
        <taxon>Pseudomonadati</taxon>
        <taxon>Pseudomonadota</taxon>
        <taxon>Betaproteobacteria</taxon>
        <taxon>Rhodocyclales</taxon>
        <taxon>Zoogloeaceae</taxon>
        <taxon>Thauera</taxon>
    </lineage>
</organism>
<feature type="region of interest" description="Disordered" evidence="1">
    <location>
        <begin position="1"/>
        <end position="20"/>
    </location>
</feature>
<dbReference type="CDD" id="cd00130">
    <property type="entry name" value="PAS"/>
    <property type="match status" value="1"/>
</dbReference>
<evidence type="ECO:0000259" key="2">
    <source>
        <dbReference type="PROSITE" id="PS50112"/>
    </source>
</evidence>
<protein>
    <submittedName>
        <fullName evidence="3">LuxR family transcriptional regulator</fullName>
    </submittedName>
</protein>
<dbReference type="InterPro" id="IPR035965">
    <property type="entry name" value="PAS-like_dom_sf"/>
</dbReference>
<accession>A0A127K4V3</accession>
<dbReference type="GO" id="GO:0006355">
    <property type="term" value="P:regulation of DNA-templated transcription"/>
    <property type="evidence" value="ECO:0007669"/>
    <property type="project" value="InterPro"/>
</dbReference>
<dbReference type="Gene3D" id="3.30.450.20">
    <property type="entry name" value="PAS domain"/>
    <property type="match status" value="1"/>
</dbReference>
<evidence type="ECO:0000256" key="1">
    <source>
        <dbReference type="SAM" id="MobiDB-lite"/>
    </source>
</evidence>
<dbReference type="Pfam" id="PF00989">
    <property type="entry name" value="PAS"/>
    <property type="match status" value="1"/>
</dbReference>
<name>A0A127K4V3_9RHOO</name>
<keyword evidence="4" id="KW-1185">Reference proteome</keyword>
<dbReference type="InterPro" id="IPR000014">
    <property type="entry name" value="PAS"/>
</dbReference>
<dbReference type="AlphaFoldDB" id="A0A127K4V3"/>